<name>A0A5S6QKJ2_TRIMR</name>
<feature type="signal peptide" evidence="1">
    <location>
        <begin position="1"/>
        <end position="21"/>
    </location>
</feature>
<keyword evidence="2" id="KW-1185">Reference proteome</keyword>
<reference evidence="3" key="3">
    <citation type="submission" date="2019-12" db="UniProtKB">
        <authorList>
            <consortium name="WormBaseParasite"/>
        </authorList>
    </citation>
    <scope>IDENTIFICATION</scope>
</reference>
<keyword evidence="1" id="KW-0732">Signal</keyword>
<evidence type="ECO:0000313" key="3">
    <source>
        <dbReference type="WBParaSite" id="TMUE_2000007700.1"/>
    </source>
</evidence>
<feature type="chain" id="PRO_5044624314" evidence="1">
    <location>
        <begin position="22"/>
        <end position="138"/>
    </location>
</feature>
<dbReference type="WBParaSite" id="TMUE_2000007700.2">
    <property type="protein sequence ID" value="TMUE_2000007700.2"/>
    <property type="gene ID" value="WBGene00287465"/>
</dbReference>
<dbReference type="AlphaFoldDB" id="A0A5S6QKJ2"/>
<accession>A0A5S6QKJ2</accession>
<evidence type="ECO:0000313" key="4">
    <source>
        <dbReference type="WBParaSite" id="TMUE_2000007700.2"/>
    </source>
</evidence>
<evidence type="ECO:0000313" key="2">
    <source>
        <dbReference type="Proteomes" id="UP000046395"/>
    </source>
</evidence>
<proteinExistence type="predicted"/>
<reference evidence="2" key="2">
    <citation type="submission" date="2014-03" db="EMBL/GenBank/DDBJ databases">
        <title>The whipworm genome and dual-species transcriptomics of an intimate host-pathogen interaction.</title>
        <authorList>
            <person name="Foth B.J."/>
            <person name="Tsai I.J."/>
            <person name="Reid A.J."/>
            <person name="Bancroft A.J."/>
            <person name="Nichol S."/>
            <person name="Tracey A."/>
            <person name="Holroyd N."/>
            <person name="Cotton J.A."/>
            <person name="Stanley E.J."/>
            <person name="Zarowiecki M."/>
            <person name="Liu J.Z."/>
            <person name="Huckvale T."/>
            <person name="Cooper P.J."/>
            <person name="Grencis R.K."/>
            <person name="Berriman M."/>
        </authorList>
    </citation>
    <scope>NUCLEOTIDE SEQUENCE [LARGE SCALE GENOMIC DNA]</scope>
    <source>
        <strain evidence="2">Edinburgh</strain>
    </source>
</reference>
<dbReference type="Proteomes" id="UP000046395">
    <property type="component" value="Unassembled WGS sequence"/>
</dbReference>
<dbReference type="WBParaSite" id="TMUE_2000007700.1">
    <property type="protein sequence ID" value="TMUE_2000007700.1"/>
    <property type="gene ID" value="WBGene00287465"/>
</dbReference>
<protein>
    <submittedName>
        <fullName evidence="3 4">Uncharacterized protein</fullName>
    </submittedName>
</protein>
<sequence>MSPVFFFFLSVLLLGAPTVLSLDIRHITPLLMIGKAKAFIGLLGPLLGGGGGGNLAGLLGGGGLLGNRGQGGGLLGGGGGLSDLLGGFGGGLLRNRQRGNWRGAENGFDQYDDYGGDQIRGRSVGYRRNRFNNHYDTY</sequence>
<reference evidence="2" key="1">
    <citation type="submission" date="2013-11" db="EMBL/GenBank/DDBJ databases">
        <authorList>
            <person name="Aslett M."/>
        </authorList>
    </citation>
    <scope>NUCLEOTIDE SEQUENCE [LARGE SCALE GENOMIC DNA]</scope>
    <source>
        <strain evidence="2">Edinburgh</strain>
    </source>
</reference>
<evidence type="ECO:0000256" key="1">
    <source>
        <dbReference type="SAM" id="SignalP"/>
    </source>
</evidence>
<organism evidence="2 3">
    <name type="scientific">Trichuris muris</name>
    <name type="common">Mouse whipworm</name>
    <dbReference type="NCBI Taxonomy" id="70415"/>
    <lineage>
        <taxon>Eukaryota</taxon>
        <taxon>Metazoa</taxon>
        <taxon>Ecdysozoa</taxon>
        <taxon>Nematoda</taxon>
        <taxon>Enoplea</taxon>
        <taxon>Dorylaimia</taxon>
        <taxon>Trichinellida</taxon>
        <taxon>Trichuridae</taxon>
        <taxon>Trichuris</taxon>
    </lineage>
</organism>